<dbReference type="CDD" id="cd00067">
    <property type="entry name" value="GAL4"/>
    <property type="match status" value="1"/>
</dbReference>
<evidence type="ECO:0000259" key="3">
    <source>
        <dbReference type="PROSITE" id="PS50048"/>
    </source>
</evidence>
<name>W9HF66_FUSOX</name>
<dbReference type="SMART" id="SM00066">
    <property type="entry name" value="GAL4"/>
    <property type="match status" value="1"/>
</dbReference>
<keyword evidence="1" id="KW-0539">Nucleus</keyword>
<sequence>MGSNRLSMKPSEARKPTRSRNSNPSSTKSVSPPHRASKRAKPSTTTIHHHNQVTHSAGMDGRYKRTRKACERCRMKKTKCDGNFPCKRCKDDGLICTASVKKKAGYKKLSPAYIMPIIGTLENTQLVLIATVHKLYSMVRNNEPWRVDEPELNDQGQPIIHNIAQKLDCIRLRSDIDILLPSAFPEDEASMAKLALRFKEQQQKNEPQKEARDAVSPVCSRTERALSSELHQSNLECVYQKTAFGNNNAMSLSAQSFTDNSNDFAFGPLPPETGDPAMFPSQSPSKPNFPPSPMAIETQSSDPSVHFLQQLGMAGGMKILNQDLMESELSSIFTSCHVPGPKIVMAMTDSIIYPSYVGEPI</sequence>
<feature type="domain" description="Zn(2)-C6 fungal-type" evidence="3">
    <location>
        <begin position="69"/>
        <end position="98"/>
    </location>
</feature>
<dbReference type="InterPro" id="IPR052783">
    <property type="entry name" value="Metabolic/Drug-Res_Regulator"/>
</dbReference>
<dbReference type="InterPro" id="IPR001138">
    <property type="entry name" value="Zn2Cys6_DnaBD"/>
</dbReference>
<organism evidence="4 5">
    <name type="scientific">Fusarium oxysporum NRRL 32931</name>
    <dbReference type="NCBI Taxonomy" id="660029"/>
    <lineage>
        <taxon>Eukaryota</taxon>
        <taxon>Fungi</taxon>
        <taxon>Dikarya</taxon>
        <taxon>Ascomycota</taxon>
        <taxon>Pezizomycotina</taxon>
        <taxon>Sordariomycetes</taxon>
        <taxon>Hypocreomycetidae</taxon>
        <taxon>Hypocreales</taxon>
        <taxon>Nectriaceae</taxon>
        <taxon>Fusarium</taxon>
        <taxon>Fusarium oxysporum species complex</taxon>
    </lineage>
</organism>
<feature type="compositionally biased region" description="Basic residues" evidence="2">
    <location>
        <begin position="35"/>
        <end position="52"/>
    </location>
</feature>
<dbReference type="PROSITE" id="PS50048">
    <property type="entry name" value="ZN2_CY6_FUNGAL_2"/>
    <property type="match status" value="1"/>
</dbReference>
<dbReference type="SUPFAM" id="SSF57701">
    <property type="entry name" value="Zn2/Cys6 DNA-binding domain"/>
    <property type="match status" value="1"/>
</dbReference>
<dbReference type="Gene3D" id="4.10.240.10">
    <property type="entry name" value="Zn(2)-C6 fungal-type DNA-binding domain"/>
    <property type="match status" value="1"/>
</dbReference>
<dbReference type="EMBL" id="JH717850">
    <property type="protein sequence ID" value="EWY80877.1"/>
    <property type="molecule type" value="Genomic_DNA"/>
</dbReference>
<dbReference type="HOGENOM" id="CLU_041953_0_0_1"/>
<dbReference type="PANTHER" id="PTHR47655">
    <property type="entry name" value="QUINIC ACID UTILIZATION ACTIVATOR"/>
    <property type="match status" value="1"/>
</dbReference>
<gene>
    <name evidence="4" type="ORF">FOYG_16794</name>
</gene>
<dbReference type="OrthoDB" id="4151048at2759"/>
<accession>W9HF66</accession>
<evidence type="ECO:0000313" key="5">
    <source>
        <dbReference type="Proteomes" id="UP000030753"/>
    </source>
</evidence>
<protein>
    <recommendedName>
        <fullName evidence="3">Zn(2)-C6 fungal-type domain-containing protein</fullName>
    </recommendedName>
</protein>
<dbReference type="Pfam" id="PF00172">
    <property type="entry name" value="Zn_clus"/>
    <property type="match status" value="1"/>
</dbReference>
<dbReference type="GO" id="GO:0008270">
    <property type="term" value="F:zinc ion binding"/>
    <property type="evidence" value="ECO:0007669"/>
    <property type="project" value="InterPro"/>
</dbReference>
<reference evidence="4 5" key="1">
    <citation type="submission" date="2011-06" db="EMBL/GenBank/DDBJ databases">
        <title>The Genome Sequence of Fusarium oxysporum FOSC 3-a.</title>
        <authorList>
            <consortium name="The Broad Institute Genome Sequencing Platform"/>
            <person name="Ma L.-J."/>
            <person name="Gale L.R."/>
            <person name="Schwartz D.C."/>
            <person name="Zhou S."/>
            <person name="Corby-Kistler H."/>
            <person name="Young S.K."/>
            <person name="Zeng Q."/>
            <person name="Gargeya S."/>
            <person name="Fitzgerald M."/>
            <person name="Haas B."/>
            <person name="Abouelleil A."/>
            <person name="Alvarado L."/>
            <person name="Arachchi H.M."/>
            <person name="Berlin A."/>
            <person name="Brown A."/>
            <person name="Chapman S.B."/>
            <person name="Chen Z."/>
            <person name="Dunbar C."/>
            <person name="Freedman E."/>
            <person name="Gearin G."/>
            <person name="Gellesch M."/>
            <person name="Goldberg J."/>
            <person name="Griggs A."/>
            <person name="Gujja S."/>
            <person name="Heiman D."/>
            <person name="Howarth C."/>
            <person name="Larson L."/>
            <person name="Lui A."/>
            <person name="MacDonald P.J.P."/>
            <person name="Mehta T."/>
            <person name="Montmayeur A."/>
            <person name="Murphy C."/>
            <person name="Neiman D."/>
            <person name="Pearson M."/>
            <person name="Priest M."/>
            <person name="Roberts A."/>
            <person name="Saif S."/>
            <person name="Shea T."/>
            <person name="Shenoy N."/>
            <person name="Sisk P."/>
            <person name="Stolte C."/>
            <person name="Sykes S."/>
            <person name="Wortman J."/>
            <person name="Nusbaum C."/>
            <person name="Birren B."/>
        </authorList>
    </citation>
    <scope>NUCLEOTIDE SEQUENCE [LARGE SCALE GENOMIC DNA]</scope>
    <source>
        <strain evidence="5">FOSC 3-a</strain>
    </source>
</reference>
<dbReference type="Proteomes" id="UP000030753">
    <property type="component" value="Unassembled WGS sequence"/>
</dbReference>
<feature type="compositionally biased region" description="Polar residues" evidence="2">
    <location>
        <begin position="19"/>
        <end position="30"/>
    </location>
</feature>
<dbReference type="PROSITE" id="PS00463">
    <property type="entry name" value="ZN2_CY6_FUNGAL_1"/>
    <property type="match status" value="1"/>
</dbReference>
<evidence type="ECO:0000256" key="2">
    <source>
        <dbReference type="SAM" id="MobiDB-lite"/>
    </source>
</evidence>
<evidence type="ECO:0000256" key="1">
    <source>
        <dbReference type="ARBA" id="ARBA00023242"/>
    </source>
</evidence>
<dbReference type="PANTHER" id="PTHR47655:SF3">
    <property type="entry name" value="ZN(II)2CYS6 TRANSCRIPTION FACTOR (EUROFUNG)"/>
    <property type="match status" value="1"/>
</dbReference>
<evidence type="ECO:0000313" key="4">
    <source>
        <dbReference type="EMBL" id="EWY80877.1"/>
    </source>
</evidence>
<feature type="region of interest" description="Disordered" evidence="2">
    <location>
        <begin position="1"/>
        <end position="60"/>
    </location>
</feature>
<proteinExistence type="predicted"/>
<dbReference type="GO" id="GO:0000981">
    <property type="term" value="F:DNA-binding transcription factor activity, RNA polymerase II-specific"/>
    <property type="evidence" value="ECO:0007669"/>
    <property type="project" value="InterPro"/>
</dbReference>
<dbReference type="InterPro" id="IPR036864">
    <property type="entry name" value="Zn2-C6_fun-type_DNA-bd_sf"/>
</dbReference>
<dbReference type="AlphaFoldDB" id="W9HF66"/>